<evidence type="ECO:0000256" key="6">
    <source>
        <dbReference type="ARBA" id="ARBA00022801"/>
    </source>
</evidence>
<keyword evidence="8" id="KW-0411">Iron-sulfur</keyword>
<name>A0A1A9BG74_9ACTN</name>
<keyword evidence="5" id="KW-0227">DNA damage</keyword>
<dbReference type="InterPro" id="IPR005273">
    <property type="entry name" value="Ura-DNA_glyco_family4"/>
</dbReference>
<keyword evidence="9" id="KW-0234">DNA repair</keyword>
<keyword evidence="7" id="KW-0408">Iron</keyword>
<evidence type="ECO:0000256" key="8">
    <source>
        <dbReference type="ARBA" id="ARBA00023014"/>
    </source>
</evidence>
<organism evidence="11 12">
    <name type="scientific">Micromonospora sediminicola</name>
    <dbReference type="NCBI Taxonomy" id="946078"/>
    <lineage>
        <taxon>Bacteria</taxon>
        <taxon>Bacillati</taxon>
        <taxon>Actinomycetota</taxon>
        <taxon>Actinomycetes</taxon>
        <taxon>Micromonosporales</taxon>
        <taxon>Micromonosporaceae</taxon>
        <taxon>Micromonospora</taxon>
    </lineage>
</organism>
<dbReference type="InterPro" id="IPR051536">
    <property type="entry name" value="UDG_Type-4/5"/>
</dbReference>
<evidence type="ECO:0000256" key="7">
    <source>
        <dbReference type="ARBA" id="ARBA00023004"/>
    </source>
</evidence>
<comment type="similarity">
    <text evidence="1">Belongs to the uracil-DNA glycosylase (UDG) superfamily. Type 4 (UDGa) family.</text>
</comment>
<reference evidence="12" key="1">
    <citation type="submission" date="2016-06" db="EMBL/GenBank/DDBJ databases">
        <authorList>
            <person name="Varghese N."/>
            <person name="Submissions Spin"/>
        </authorList>
    </citation>
    <scope>NUCLEOTIDE SEQUENCE [LARGE SCALE GENOMIC DNA]</scope>
    <source>
        <strain evidence="12">DSM 45794</strain>
    </source>
</reference>
<evidence type="ECO:0000256" key="9">
    <source>
        <dbReference type="ARBA" id="ARBA00023204"/>
    </source>
</evidence>
<keyword evidence="6" id="KW-0378">Hydrolase</keyword>
<dbReference type="InterPro" id="IPR036895">
    <property type="entry name" value="Uracil-DNA_glycosylase-like_sf"/>
</dbReference>
<evidence type="ECO:0000313" key="12">
    <source>
        <dbReference type="Proteomes" id="UP000199558"/>
    </source>
</evidence>
<dbReference type="InterPro" id="IPR005122">
    <property type="entry name" value="Uracil-DNA_glycosylase-like"/>
</dbReference>
<dbReference type="GO" id="GO:0097506">
    <property type="term" value="F:deaminated base DNA N-glycosylase activity"/>
    <property type="evidence" value="ECO:0007669"/>
    <property type="project" value="UniProtKB-ARBA"/>
</dbReference>
<sequence>MAETDSAPGAQEFIPPRADTIDELRAAAAGCRGCELYRDASQTVFGRGDEHARVVFVGEQPGDVEDQKGLPFVGPAGRLLRRAVDDAGLDPGQIYLTNAVKHFRFERRGTRRVHQTPDRVHITACRPWLVAEFARLHPDVVVVLGATAAKALLGPTFRVTRQRGELLPWPAAAQHPEDFARVPVDRTGAVADAPATRLLATIHPSAVLRADNQDVAYEGLVADLRVAAGALKK</sequence>
<dbReference type="SMART" id="SM00986">
    <property type="entry name" value="UDG"/>
    <property type="match status" value="1"/>
</dbReference>
<evidence type="ECO:0000256" key="1">
    <source>
        <dbReference type="ARBA" id="ARBA00006521"/>
    </source>
</evidence>
<dbReference type="OrthoDB" id="5290748at2"/>
<dbReference type="PANTHER" id="PTHR33693:SF9">
    <property type="entry name" value="TYPE-4 URACIL-DNA GLYCOSYLASE"/>
    <property type="match status" value="1"/>
</dbReference>
<dbReference type="RefSeq" id="WP_091579754.1">
    <property type="nucleotide sequence ID" value="NZ_FLRH01000004.1"/>
</dbReference>
<feature type="domain" description="Uracil-DNA glycosylase-like" evidence="10">
    <location>
        <begin position="45"/>
        <end position="225"/>
    </location>
</feature>
<dbReference type="SMART" id="SM00987">
    <property type="entry name" value="UreE_C"/>
    <property type="match status" value="1"/>
</dbReference>
<dbReference type="CDD" id="cd10030">
    <property type="entry name" value="UDG-F4_TTUDGA_SPO1dp_like"/>
    <property type="match status" value="1"/>
</dbReference>
<dbReference type="AlphaFoldDB" id="A0A1A9BG74"/>
<evidence type="ECO:0000256" key="2">
    <source>
        <dbReference type="ARBA" id="ARBA00019403"/>
    </source>
</evidence>
<evidence type="ECO:0000256" key="5">
    <source>
        <dbReference type="ARBA" id="ARBA00022763"/>
    </source>
</evidence>
<dbReference type="Gene3D" id="3.40.470.10">
    <property type="entry name" value="Uracil-DNA glycosylase-like domain"/>
    <property type="match status" value="1"/>
</dbReference>
<dbReference type="PANTHER" id="PTHR33693">
    <property type="entry name" value="TYPE-5 URACIL-DNA GLYCOSYLASE"/>
    <property type="match status" value="1"/>
</dbReference>
<evidence type="ECO:0000259" key="10">
    <source>
        <dbReference type="SMART" id="SM00986"/>
    </source>
</evidence>
<evidence type="ECO:0000313" key="11">
    <source>
        <dbReference type="EMBL" id="SBT68076.1"/>
    </source>
</evidence>
<dbReference type="GO" id="GO:0006281">
    <property type="term" value="P:DNA repair"/>
    <property type="evidence" value="ECO:0007669"/>
    <property type="project" value="UniProtKB-KW"/>
</dbReference>
<dbReference type="SUPFAM" id="SSF52141">
    <property type="entry name" value="Uracil-DNA glycosylase-like"/>
    <property type="match status" value="1"/>
</dbReference>
<dbReference type="Proteomes" id="UP000199558">
    <property type="component" value="Unassembled WGS sequence"/>
</dbReference>
<keyword evidence="3" id="KW-0004">4Fe-4S</keyword>
<protein>
    <recommendedName>
        <fullName evidence="2">Type-4 uracil-DNA glycosylase</fullName>
    </recommendedName>
</protein>
<evidence type="ECO:0000256" key="4">
    <source>
        <dbReference type="ARBA" id="ARBA00022723"/>
    </source>
</evidence>
<accession>A0A1A9BG74</accession>
<dbReference type="EMBL" id="FLRH01000004">
    <property type="protein sequence ID" value="SBT68076.1"/>
    <property type="molecule type" value="Genomic_DNA"/>
</dbReference>
<keyword evidence="12" id="KW-1185">Reference proteome</keyword>
<keyword evidence="4" id="KW-0479">Metal-binding</keyword>
<proteinExistence type="inferred from homology"/>
<dbReference type="GO" id="GO:0051539">
    <property type="term" value="F:4 iron, 4 sulfur cluster binding"/>
    <property type="evidence" value="ECO:0007669"/>
    <property type="project" value="UniProtKB-KW"/>
</dbReference>
<gene>
    <name evidence="11" type="ORF">GA0070622_5166</name>
</gene>
<dbReference type="STRING" id="946078.GA0070622_5166"/>
<dbReference type="GO" id="GO:0046872">
    <property type="term" value="F:metal ion binding"/>
    <property type="evidence" value="ECO:0007669"/>
    <property type="project" value="UniProtKB-KW"/>
</dbReference>
<evidence type="ECO:0000256" key="3">
    <source>
        <dbReference type="ARBA" id="ARBA00022485"/>
    </source>
</evidence>
<dbReference type="Pfam" id="PF03167">
    <property type="entry name" value="UDG"/>
    <property type="match status" value="1"/>
</dbReference>
<dbReference type="NCBIfam" id="TIGR03914">
    <property type="entry name" value="UDG_fam_dom"/>
    <property type="match status" value="1"/>
</dbReference>